<dbReference type="Pfam" id="PF00551">
    <property type="entry name" value="Formyl_trans_N"/>
    <property type="match status" value="1"/>
</dbReference>
<dbReference type="EC" id="2.1.2.9" evidence="2"/>
<proteinExistence type="inferred from homology"/>
<dbReference type="AlphaFoldDB" id="A0A2H0RBV7"/>
<dbReference type="SUPFAM" id="SSF50486">
    <property type="entry name" value="FMT C-terminal domain-like"/>
    <property type="match status" value="1"/>
</dbReference>
<dbReference type="InterPro" id="IPR001555">
    <property type="entry name" value="GART_AS"/>
</dbReference>
<comment type="caution">
    <text evidence="7">The sequence shown here is derived from an EMBL/GenBank/DDBJ whole genome shotgun (WGS) entry which is preliminary data.</text>
</comment>
<evidence type="ECO:0000256" key="2">
    <source>
        <dbReference type="ARBA" id="ARBA00012261"/>
    </source>
</evidence>
<dbReference type="GO" id="GO:0005829">
    <property type="term" value="C:cytosol"/>
    <property type="evidence" value="ECO:0007669"/>
    <property type="project" value="TreeGrafter"/>
</dbReference>
<dbReference type="PANTHER" id="PTHR11138:SF5">
    <property type="entry name" value="METHIONYL-TRNA FORMYLTRANSFERASE, MITOCHONDRIAL"/>
    <property type="match status" value="1"/>
</dbReference>
<evidence type="ECO:0000256" key="4">
    <source>
        <dbReference type="ARBA" id="ARBA00022917"/>
    </source>
</evidence>
<dbReference type="EMBL" id="PCXV01000034">
    <property type="protein sequence ID" value="PIR44022.1"/>
    <property type="molecule type" value="Genomic_DNA"/>
</dbReference>
<dbReference type="GO" id="GO:0004479">
    <property type="term" value="F:methionyl-tRNA formyltransferase activity"/>
    <property type="evidence" value="ECO:0007669"/>
    <property type="project" value="UniProtKB-EC"/>
</dbReference>
<keyword evidence="4" id="KW-0648">Protein biosynthesis</keyword>
<dbReference type="InterPro" id="IPR005793">
    <property type="entry name" value="Formyl_trans_C"/>
</dbReference>
<organism evidence="7 8">
    <name type="scientific">Candidatus Wolfebacteria bacterium CG10_big_fil_rev_8_21_14_0_10_31_9</name>
    <dbReference type="NCBI Taxonomy" id="1975070"/>
    <lineage>
        <taxon>Bacteria</taxon>
        <taxon>Candidatus Wolfeibacteriota</taxon>
    </lineage>
</organism>
<dbReference type="InterPro" id="IPR036477">
    <property type="entry name" value="Formyl_transf_N_sf"/>
</dbReference>
<evidence type="ECO:0000256" key="1">
    <source>
        <dbReference type="ARBA" id="ARBA00010699"/>
    </source>
</evidence>
<dbReference type="Gene3D" id="3.40.50.12230">
    <property type="match status" value="1"/>
</dbReference>
<dbReference type="PANTHER" id="PTHR11138">
    <property type="entry name" value="METHIONYL-TRNA FORMYLTRANSFERASE"/>
    <property type="match status" value="1"/>
</dbReference>
<evidence type="ECO:0000313" key="8">
    <source>
        <dbReference type="Proteomes" id="UP000231602"/>
    </source>
</evidence>
<feature type="non-terminal residue" evidence="7">
    <location>
        <position position="1"/>
    </location>
</feature>
<feature type="domain" description="Formyl transferase C-terminal" evidence="6">
    <location>
        <begin position="177"/>
        <end position="217"/>
    </location>
</feature>
<sequence length="235" mass="26350">AQAHNIPVIQLSSLKIGNWKLEIEKIKLQNEFDFFVVASYAKLLKQNILDIPILGTIGIHPSLLPKYRGTSPIQNQILGGDETAGTTLYLMNAGIDDGPIINKSEIKILRSETYTTLHDKLADLSANLLIETLPKFLAGKIKPTEQNHNQATFTKKFITQDGFIEYADLEKAKTNCEQIAIDIDKKIRALNPEPGVFTIDSKTNKRMKILEAQLTLENKLVLKIIQYEGKNPVRV</sequence>
<evidence type="ECO:0000313" key="7">
    <source>
        <dbReference type="EMBL" id="PIR44022.1"/>
    </source>
</evidence>
<protein>
    <recommendedName>
        <fullName evidence="2">methionyl-tRNA formyltransferase</fullName>
        <ecNumber evidence="2">2.1.2.9</ecNumber>
    </recommendedName>
</protein>
<evidence type="ECO:0000259" key="6">
    <source>
        <dbReference type="Pfam" id="PF02911"/>
    </source>
</evidence>
<gene>
    <name evidence="7" type="ORF">COV23_02140</name>
</gene>
<dbReference type="CDD" id="cd08646">
    <property type="entry name" value="FMT_core_Met-tRNA-FMT_N"/>
    <property type="match status" value="1"/>
</dbReference>
<dbReference type="SUPFAM" id="SSF53328">
    <property type="entry name" value="Formyltransferase"/>
    <property type="match status" value="1"/>
</dbReference>
<dbReference type="Pfam" id="PF02911">
    <property type="entry name" value="Formyl_trans_C"/>
    <property type="match status" value="1"/>
</dbReference>
<dbReference type="PROSITE" id="PS00373">
    <property type="entry name" value="GART"/>
    <property type="match status" value="1"/>
</dbReference>
<dbReference type="Proteomes" id="UP000231602">
    <property type="component" value="Unassembled WGS sequence"/>
</dbReference>
<dbReference type="InterPro" id="IPR011034">
    <property type="entry name" value="Formyl_transferase-like_C_sf"/>
</dbReference>
<reference evidence="7 8" key="1">
    <citation type="submission" date="2017-09" db="EMBL/GenBank/DDBJ databases">
        <title>Depth-based differentiation of microbial function through sediment-hosted aquifers and enrichment of novel symbionts in the deep terrestrial subsurface.</title>
        <authorList>
            <person name="Probst A.J."/>
            <person name="Ladd B."/>
            <person name="Jarett J.K."/>
            <person name="Geller-Mcgrath D.E."/>
            <person name="Sieber C.M."/>
            <person name="Emerson J.B."/>
            <person name="Anantharaman K."/>
            <person name="Thomas B.C."/>
            <person name="Malmstrom R."/>
            <person name="Stieglmeier M."/>
            <person name="Klingl A."/>
            <person name="Woyke T."/>
            <person name="Ryan C.M."/>
            <person name="Banfield J.F."/>
        </authorList>
    </citation>
    <scope>NUCLEOTIDE SEQUENCE [LARGE SCALE GENOMIC DNA]</scope>
    <source>
        <strain evidence="7">CG10_big_fil_rev_8_21_14_0_10_31_9</strain>
    </source>
</reference>
<evidence type="ECO:0000256" key="3">
    <source>
        <dbReference type="ARBA" id="ARBA00022679"/>
    </source>
</evidence>
<keyword evidence="3" id="KW-0808">Transferase</keyword>
<comment type="similarity">
    <text evidence="1">Belongs to the Fmt family.</text>
</comment>
<feature type="domain" description="Formyl transferase N-terminal" evidence="5">
    <location>
        <begin position="28"/>
        <end position="133"/>
    </location>
</feature>
<dbReference type="InterPro" id="IPR002376">
    <property type="entry name" value="Formyl_transf_N"/>
</dbReference>
<evidence type="ECO:0000259" key="5">
    <source>
        <dbReference type="Pfam" id="PF00551"/>
    </source>
</evidence>
<name>A0A2H0RBV7_9BACT</name>
<dbReference type="InterPro" id="IPR041711">
    <property type="entry name" value="Met-tRNA-FMT_N"/>
</dbReference>
<accession>A0A2H0RBV7</accession>